<dbReference type="AlphaFoldDB" id="A0AAV4S141"/>
<keyword evidence="2" id="KW-1185">Reference proteome</keyword>
<reference evidence="1 2" key="1">
    <citation type="submission" date="2021-06" db="EMBL/GenBank/DDBJ databases">
        <title>Caerostris extrusa draft genome.</title>
        <authorList>
            <person name="Kono N."/>
            <person name="Arakawa K."/>
        </authorList>
    </citation>
    <scope>NUCLEOTIDE SEQUENCE [LARGE SCALE GENOMIC DNA]</scope>
</reference>
<dbReference type="Proteomes" id="UP001054945">
    <property type="component" value="Unassembled WGS sequence"/>
</dbReference>
<organism evidence="1 2">
    <name type="scientific">Caerostris extrusa</name>
    <name type="common">Bark spider</name>
    <name type="synonym">Caerostris bankana</name>
    <dbReference type="NCBI Taxonomy" id="172846"/>
    <lineage>
        <taxon>Eukaryota</taxon>
        <taxon>Metazoa</taxon>
        <taxon>Ecdysozoa</taxon>
        <taxon>Arthropoda</taxon>
        <taxon>Chelicerata</taxon>
        <taxon>Arachnida</taxon>
        <taxon>Araneae</taxon>
        <taxon>Araneomorphae</taxon>
        <taxon>Entelegynae</taxon>
        <taxon>Araneoidea</taxon>
        <taxon>Araneidae</taxon>
        <taxon>Caerostris</taxon>
    </lineage>
</organism>
<sequence length="108" mass="12623">MDRTLHQKKTRKKGKKVRKEKYVFFLLVLSALPPDPAYVHSDIMSQPAANLSVCLRMYAAWIRKSVYWKSECYLARRIPRVINYWFLFSVPSSLKINKSLSLSGGGWR</sequence>
<proteinExistence type="predicted"/>
<accession>A0AAV4S141</accession>
<name>A0AAV4S141_CAEEX</name>
<dbReference type="EMBL" id="BPLR01008923">
    <property type="protein sequence ID" value="GIY28253.1"/>
    <property type="molecule type" value="Genomic_DNA"/>
</dbReference>
<protein>
    <submittedName>
        <fullName evidence="1">Uncharacterized protein</fullName>
    </submittedName>
</protein>
<evidence type="ECO:0000313" key="1">
    <source>
        <dbReference type="EMBL" id="GIY28253.1"/>
    </source>
</evidence>
<comment type="caution">
    <text evidence="1">The sequence shown here is derived from an EMBL/GenBank/DDBJ whole genome shotgun (WGS) entry which is preliminary data.</text>
</comment>
<gene>
    <name evidence="1" type="ORF">CEXT_769661</name>
</gene>
<evidence type="ECO:0000313" key="2">
    <source>
        <dbReference type="Proteomes" id="UP001054945"/>
    </source>
</evidence>